<dbReference type="EMBL" id="CP016896">
    <property type="protein sequence ID" value="APV37488.1"/>
    <property type="molecule type" value="Genomic_DNA"/>
</dbReference>
<dbReference type="STRING" id="487316.BEN76_03100"/>
<organism evidence="1 2">
    <name type="scientific">Acinetobacter soli</name>
    <dbReference type="NCBI Taxonomy" id="487316"/>
    <lineage>
        <taxon>Bacteria</taxon>
        <taxon>Pseudomonadati</taxon>
        <taxon>Pseudomonadota</taxon>
        <taxon>Gammaproteobacteria</taxon>
        <taxon>Moraxellales</taxon>
        <taxon>Moraxellaceae</taxon>
        <taxon>Acinetobacter</taxon>
    </lineage>
</organism>
<evidence type="ECO:0000313" key="2">
    <source>
        <dbReference type="Proteomes" id="UP000185674"/>
    </source>
</evidence>
<protein>
    <submittedName>
        <fullName evidence="1">Uncharacterized protein</fullName>
    </submittedName>
</protein>
<sequence>MLQVRINNTRPIDLIDYAQSMLNLGNEYSSFINKTDIHLSSDDIKLYVKEIRTGSIITELVAIAPTLMPFMEHSNTVLDFANHIKVSFDYLLGKGSKPQDLDKDGLKRISKFVEPIANDNGSVMQIDASNNKGEIHIHLNSEGANAIQNRAHKELEKMKEPVIGLHKQVVLYWSQARNDNKKGDKAVIESISDREVKVIYDTEELKYRMIHEQPHIFDTAYVVDVYVETIRDKPVVYKIVAFHDTVDIPD</sequence>
<accession>A0A1P8EMP3</accession>
<gene>
    <name evidence="1" type="ORF">BEN76_03100</name>
</gene>
<evidence type="ECO:0000313" key="1">
    <source>
        <dbReference type="EMBL" id="APV37488.1"/>
    </source>
</evidence>
<dbReference type="AlphaFoldDB" id="A0A1P8EMP3"/>
<proteinExistence type="predicted"/>
<name>A0A1P8EMP3_9GAMM</name>
<dbReference type="Proteomes" id="UP000185674">
    <property type="component" value="Chromosome"/>
</dbReference>
<dbReference type="KEGG" id="asol:BEN76_03100"/>
<reference evidence="1 2" key="1">
    <citation type="submission" date="2016-08" db="EMBL/GenBank/DDBJ databases">
        <title>Complete genome sequence of Acinetobacter baylyi strain GFJ2.</title>
        <authorList>
            <person name="Tabata M."/>
            <person name="Kuboki S."/>
            <person name="Gibu N."/>
            <person name="Kinouchi Y."/>
            <person name="Vangnai A."/>
            <person name="Kasai D."/>
            <person name="Fukuda M."/>
        </authorList>
    </citation>
    <scope>NUCLEOTIDE SEQUENCE [LARGE SCALE GENOMIC DNA]</scope>
    <source>
        <strain evidence="1 2">GFJ2</strain>
    </source>
</reference>